<accession>A0ABP9L8F2</accession>
<proteinExistence type="predicted"/>
<organism evidence="1 2">
    <name type="scientific">Streptomyces similanensis</name>
    <dbReference type="NCBI Taxonomy" id="1274988"/>
    <lineage>
        <taxon>Bacteria</taxon>
        <taxon>Bacillati</taxon>
        <taxon>Actinomycetota</taxon>
        <taxon>Actinomycetes</taxon>
        <taxon>Kitasatosporales</taxon>
        <taxon>Streptomycetaceae</taxon>
        <taxon>Streptomyces</taxon>
    </lineage>
</organism>
<keyword evidence="2" id="KW-1185">Reference proteome</keyword>
<protein>
    <submittedName>
        <fullName evidence="1">Uncharacterized protein</fullName>
    </submittedName>
</protein>
<name>A0ABP9L8F2_9ACTN</name>
<comment type="caution">
    <text evidence="1">The sequence shown here is derived from an EMBL/GenBank/DDBJ whole genome shotgun (WGS) entry which is preliminary data.</text>
</comment>
<evidence type="ECO:0000313" key="2">
    <source>
        <dbReference type="Proteomes" id="UP001500124"/>
    </source>
</evidence>
<gene>
    <name evidence="1" type="ORF">GCM10023336_56190</name>
</gene>
<reference evidence="2" key="1">
    <citation type="journal article" date="2019" name="Int. J. Syst. Evol. Microbiol.">
        <title>The Global Catalogue of Microorganisms (GCM) 10K type strain sequencing project: providing services to taxonomists for standard genome sequencing and annotation.</title>
        <authorList>
            <consortium name="The Broad Institute Genomics Platform"/>
            <consortium name="The Broad Institute Genome Sequencing Center for Infectious Disease"/>
            <person name="Wu L."/>
            <person name="Ma J."/>
        </authorList>
    </citation>
    <scope>NUCLEOTIDE SEQUENCE [LARGE SCALE GENOMIC DNA]</scope>
    <source>
        <strain evidence="2">JCM 18410</strain>
    </source>
</reference>
<dbReference type="Proteomes" id="UP001500124">
    <property type="component" value="Unassembled WGS sequence"/>
</dbReference>
<sequence>MRCEGTTVGDKNRALRAAARKYMDESGETSLQAAMQHVRHKHEQGQHSEDDYQERMGFAEAPYADEHRPQVRGTAYFIAWGAQELLGLDQIQQLVEHAEKAGQPGVQDPIICHLCDEPLDVTREKAVQVGIALREVQRPGAPKPTELTFPVWTHDACGHTRVWAWSQLTLERRRRNLPVATKDLPPKQHRRGRTAVEDYFVFPVPEAGPPVFYLQPGDAHRHGPLGFRADRLSDGLPELDLSQEGLRVLDEWSIAADRTGLHYIERQNTGRWYQPPKPWSPSAEWLAAAHYHQAAMFLTAPAGSIPTAKLDTGSGNLTDLLGVGRDGLLFGALMTVTGLN</sequence>
<evidence type="ECO:0000313" key="1">
    <source>
        <dbReference type="EMBL" id="GAA5070760.1"/>
    </source>
</evidence>
<dbReference type="EMBL" id="BAABKC010000087">
    <property type="protein sequence ID" value="GAA5070760.1"/>
    <property type="molecule type" value="Genomic_DNA"/>
</dbReference>